<dbReference type="SUPFAM" id="SSF52540">
    <property type="entry name" value="P-loop containing nucleoside triphosphate hydrolases"/>
    <property type="match status" value="1"/>
</dbReference>
<dbReference type="InterPro" id="IPR000194">
    <property type="entry name" value="ATPase_F1/V1/A1_a/bsu_nucl-bd"/>
</dbReference>
<organism evidence="7">
    <name type="scientific">freshwater metagenome</name>
    <dbReference type="NCBI Taxonomy" id="449393"/>
    <lineage>
        <taxon>unclassified sequences</taxon>
        <taxon>metagenomes</taxon>
        <taxon>ecological metagenomes</taxon>
    </lineage>
</organism>
<keyword evidence="2" id="KW-0547">Nucleotide-binding</keyword>
<proteinExistence type="predicted"/>
<protein>
    <submittedName>
        <fullName evidence="7">Unannotated protein</fullName>
    </submittedName>
</protein>
<keyword evidence="1" id="KW-0378">Hydrolase</keyword>
<dbReference type="InterPro" id="IPR012340">
    <property type="entry name" value="NA-bd_OB-fold"/>
</dbReference>
<accession>A0A6J6EWX9</accession>
<evidence type="ECO:0000256" key="2">
    <source>
        <dbReference type="ARBA" id="ARBA00022806"/>
    </source>
</evidence>
<evidence type="ECO:0000256" key="3">
    <source>
        <dbReference type="ARBA" id="ARBA00023015"/>
    </source>
</evidence>
<feature type="compositionally biased region" description="Low complexity" evidence="5">
    <location>
        <begin position="41"/>
        <end position="52"/>
    </location>
</feature>
<dbReference type="InterPro" id="IPR027417">
    <property type="entry name" value="P-loop_NTPase"/>
</dbReference>
<feature type="compositionally biased region" description="Basic residues" evidence="5">
    <location>
        <begin position="104"/>
        <end position="113"/>
    </location>
</feature>
<dbReference type="EMBL" id="CAEZTZ010000012">
    <property type="protein sequence ID" value="CAB4579224.1"/>
    <property type="molecule type" value="Genomic_DNA"/>
</dbReference>
<dbReference type="GO" id="GO:0016787">
    <property type="term" value="F:hydrolase activity"/>
    <property type="evidence" value="ECO:0007669"/>
    <property type="project" value="UniProtKB-KW"/>
</dbReference>
<dbReference type="GO" id="GO:0006353">
    <property type="term" value="P:DNA-templated transcription termination"/>
    <property type="evidence" value="ECO:0007669"/>
    <property type="project" value="InterPro"/>
</dbReference>
<dbReference type="GO" id="GO:0003723">
    <property type="term" value="F:RNA binding"/>
    <property type="evidence" value="ECO:0007669"/>
    <property type="project" value="InterPro"/>
</dbReference>
<evidence type="ECO:0000313" key="7">
    <source>
        <dbReference type="EMBL" id="CAB4579224.1"/>
    </source>
</evidence>
<dbReference type="PROSITE" id="PS51856">
    <property type="entry name" value="RHO_RNA_BD"/>
    <property type="match status" value="1"/>
</dbReference>
<feature type="compositionally biased region" description="Basic residues" evidence="5">
    <location>
        <begin position="19"/>
        <end position="28"/>
    </location>
</feature>
<evidence type="ECO:0000256" key="5">
    <source>
        <dbReference type="SAM" id="MobiDB-lite"/>
    </source>
</evidence>
<feature type="compositionally biased region" description="Low complexity" evidence="5">
    <location>
        <begin position="74"/>
        <end position="83"/>
    </location>
</feature>
<dbReference type="GO" id="GO:0004386">
    <property type="term" value="F:helicase activity"/>
    <property type="evidence" value="ECO:0007669"/>
    <property type="project" value="UniProtKB-KW"/>
</dbReference>
<dbReference type="InterPro" id="IPR011113">
    <property type="entry name" value="Rho_RNA-bd"/>
</dbReference>
<dbReference type="SMART" id="SM00357">
    <property type="entry name" value="CSP"/>
    <property type="match status" value="1"/>
</dbReference>
<dbReference type="GO" id="GO:0005524">
    <property type="term" value="F:ATP binding"/>
    <property type="evidence" value="ECO:0007669"/>
    <property type="project" value="InterPro"/>
</dbReference>
<keyword evidence="2" id="KW-0347">Helicase</keyword>
<dbReference type="PANTHER" id="PTHR46425:SF1">
    <property type="entry name" value="TRANSCRIPTION TERMINATION FACTOR RHO"/>
    <property type="match status" value="1"/>
</dbReference>
<name>A0A6J6EWX9_9ZZZZ</name>
<dbReference type="Gene3D" id="3.40.50.300">
    <property type="entry name" value="P-loop containing nucleotide triphosphate hydrolases"/>
    <property type="match status" value="1"/>
</dbReference>
<dbReference type="AlphaFoldDB" id="A0A6J6EWX9"/>
<dbReference type="InterPro" id="IPR011129">
    <property type="entry name" value="CSD"/>
</dbReference>
<feature type="compositionally biased region" description="Acidic residues" evidence="5">
    <location>
        <begin position="84"/>
        <end position="98"/>
    </location>
</feature>
<feature type="domain" description="Rho RNA-BD" evidence="6">
    <location>
        <begin position="128"/>
        <end position="205"/>
    </location>
</feature>
<evidence type="ECO:0000256" key="4">
    <source>
        <dbReference type="ARBA" id="ARBA00023163"/>
    </source>
</evidence>
<dbReference type="Pfam" id="PF07497">
    <property type="entry name" value="Rho_RNA_bind"/>
    <property type="match status" value="1"/>
</dbReference>
<evidence type="ECO:0000259" key="6">
    <source>
        <dbReference type="PROSITE" id="PS51856"/>
    </source>
</evidence>
<feature type="region of interest" description="Disordered" evidence="5">
    <location>
        <begin position="1"/>
        <end position="122"/>
    </location>
</feature>
<dbReference type="Gene3D" id="2.40.50.140">
    <property type="entry name" value="Nucleic acid-binding proteins"/>
    <property type="match status" value="1"/>
</dbReference>
<reference evidence="7" key="1">
    <citation type="submission" date="2020-05" db="EMBL/GenBank/DDBJ databases">
        <authorList>
            <person name="Chiriac C."/>
            <person name="Salcher M."/>
            <person name="Ghai R."/>
            <person name="Kavagutti S V."/>
        </authorList>
    </citation>
    <scope>NUCLEOTIDE SEQUENCE</scope>
</reference>
<keyword evidence="4" id="KW-0804">Transcription</keyword>
<dbReference type="GO" id="GO:0008186">
    <property type="term" value="F:ATP-dependent activity, acting on RNA"/>
    <property type="evidence" value="ECO:0007669"/>
    <property type="project" value="InterPro"/>
</dbReference>
<dbReference type="InterPro" id="IPR004665">
    <property type="entry name" value="Term_rho"/>
</dbReference>
<sequence>MDNEITDVPAADGAEAPARKRAPRRATKKSADAPVEVVTHDAPAAAESAPDSGDTASDGEAPAGRRTRGRGRGRTAASATGDAEASDSADSSESDDAQADNGRSRQRNRKRGRGRDDDFDGVSDDDVLIPVAGILDILDNYAFVRTAGYLASPADIYVALGQVKKYNLRKGDAIVGAIRQPRDNDFQNRQKYNALATIDFVNGAAPEEAVVRDDFNDLVAVHASEGLGLKGRFGSVKKGDRVLIDAAAGASRTAVIRDLAAEISASATDAHLMVVVSEGLPEDVTALSRGVRGEVSASSYDRHADEHVTVADLAIARAKRLVEKGHHVVVLIDSMTRVSKNQLAVIQGSRPLGDGAVDAAVFSATKRLFGAGRALETGGSLTVIATIDNQTDGFSGAVRDELLDIATAVVTL</sequence>
<dbReference type="Pfam" id="PF00006">
    <property type="entry name" value="ATP-synt_ab"/>
    <property type="match status" value="1"/>
</dbReference>
<keyword evidence="2" id="KW-0067">ATP-binding</keyword>
<gene>
    <name evidence="7" type="ORF">UFOPK1767_00181</name>
</gene>
<dbReference type="PANTHER" id="PTHR46425">
    <property type="entry name" value="TRANSCRIPTION TERMINATION FACTOR RHO"/>
    <property type="match status" value="1"/>
</dbReference>
<evidence type="ECO:0000256" key="1">
    <source>
        <dbReference type="ARBA" id="ARBA00022801"/>
    </source>
</evidence>
<keyword evidence="3" id="KW-0805">Transcription regulation</keyword>